<evidence type="ECO:0000313" key="2">
    <source>
        <dbReference type="Proteomes" id="UP000054653"/>
    </source>
</evidence>
<comment type="caution">
    <text evidence="1">The sequence shown here is derived from an EMBL/GenBank/DDBJ whole genome shotgun (WGS) entry which is preliminary data.</text>
</comment>
<reference evidence="1 2" key="1">
    <citation type="submission" date="2015-01" db="EMBL/GenBank/DDBJ databases">
        <title>Evolution of Trichinella species and genotypes.</title>
        <authorList>
            <person name="Korhonen P.K."/>
            <person name="Edoardo P."/>
            <person name="Giuseppe L.R."/>
            <person name="Gasser R.B."/>
        </authorList>
    </citation>
    <scope>NUCLEOTIDE SEQUENCE [LARGE SCALE GENOMIC DNA]</scope>
    <source>
        <strain evidence="1">ISS120</strain>
    </source>
</reference>
<proteinExistence type="predicted"/>
<dbReference type="AlphaFoldDB" id="A0A0V1CD74"/>
<keyword evidence="2" id="KW-1185">Reference proteome</keyword>
<dbReference type="OrthoDB" id="5920679at2759"/>
<evidence type="ECO:0008006" key="3">
    <source>
        <dbReference type="Google" id="ProtNLM"/>
    </source>
</evidence>
<protein>
    <recommendedName>
        <fullName evidence="3">PiggyBac transposable element-derived protein domain-containing protein</fullName>
    </recommendedName>
</protein>
<name>A0A0V1CD74_TRIBR</name>
<accession>A0A0V1CD74</accession>
<gene>
    <name evidence="1" type="ORF">T03_3199</name>
</gene>
<dbReference type="EMBL" id="JYDI01000252">
    <property type="protein sequence ID" value="KRY47184.1"/>
    <property type="molecule type" value="Genomic_DNA"/>
</dbReference>
<organism evidence="1 2">
    <name type="scientific">Trichinella britovi</name>
    <name type="common">Parasitic roundworm</name>
    <dbReference type="NCBI Taxonomy" id="45882"/>
    <lineage>
        <taxon>Eukaryota</taxon>
        <taxon>Metazoa</taxon>
        <taxon>Ecdysozoa</taxon>
        <taxon>Nematoda</taxon>
        <taxon>Enoplea</taxon>
        <taxon>Dorylaimia</taxon>
        <taxon>Trichinellida</taxon>
        <taxon>Trichinellidae</taxon>
        <taxon>Trichinella</taxon>
    </lineage>
</organism>
<sequence>MLTVAAQMFIAVWKQNAAEDLLAKKTTIVGTLRRNKTEVPSELTEAMGREVDLSIFCPLGYRGCRFFTVQTSLILFPESIDSTVDLFGSNKLGFDPTRCNILFTQLVQLFREELQSSLQPDQLPRRGGRSRFQNCFGNYHNLTVDRGFRRITITWNLTFSESGSENQNAVDTT</sequence>
<dbReference type="Proteomes" id="UP000054653">
    <property type="component" value="Unassembled WGS sequence"/>
</dbReference>
<evidence type="ECO:0000313" key="1">
    <source>
        <dbReference type="EMBL" id="KRY47184.1"/>
    </source>
</evidence>